<sequence>MWGDGGVTVRKRYWFRGCPVKITSSNPARSAPPDASEKTVRHVQETTVRHLQETWAAALRGEHSPIAPRPVIGQSWQRVKRFGLDPEQSTDSVLLQTDELEHRRTSTALADVMPTLSGGLGAVADASLQIMVVTDAEGRVLWREGNPGVLRRADTICLEEGAAWSEDTTGTNAIGTALTAGTAVQVHSAEHFVRTLHDWTCAAAPVHDPRDGRLLGIIDVSGPDSTFHPATLALVDSVSRLAESELRNRHLAAVERLRAVAAPLLCRIGGKALVVDTHGWLAAVTGMPPVDRVPLPNSLGAGHVWLPSLGMCVAEPMPGGWLLRVEADTPGCVSRLVLDLSEPRRPCATVAGAAGSWAQDLSPRHAELLYLLAVHREGRSAAQLAVDLFDDPTRTVTVRAELSRVRRRLTGLLDHRPYRFREEVEVEVLLPDDPLDLLPHSTAPAVLGARVGGASGPGGS</sequence>
<dbReference type="EMBL" id="CP026652">
    <property type="protein sequence ID" value="AVH55876.1"/>
    <property type="molecule type" value="Genomic_DNA"/>
</dbReference>
<dbReference type="Proteomes" id="UP000238413">
    <property type="component" value="Chromosome"/>
</dbReference>
<proteinExistence type="predicted"/>
<dbReference type="InterPro" id="IPR029016">
    <property type="entry name" value="GAF-like_dom_sf"/>
</dbReference>
<evidence type="ECO:0000259" key="1">
    <source>
        <dbReference type="Pfam" id="PF01590"/>
    </source>
</evidence>
<feature type="domain" description="GAF" evidence="1">
    <location>
        <begin position="135"/>
        <end position="245"/>
    </location>
</feature>
<gene>
    <name evidence="2" type="ORF">C4B68_08940</name>
</gene>
<organism evidence="2 3">
    <name type="scientific">Streptomyces dengpaensis</name>
    <dbReference type="NCBI Taxonomy" id="2049881"/>
    <lineage>
        <taxon>Bacteria</taxon>
        <taxon>Bacillati</taxon>
        <taxon>Actinomycetota</taxon>
        <taxon>Actinomycetes</taxon>
        <taxon>Kitasatosporales</taxon>
        <taxon>Streptomycetaceae</taxon>
        <taxon>Streptomyces</taxon>
    </lineage>
</organism>
<evidence type="ECO:0000313" key="3">
    <source>
        <dbReference type="Proteomes" id="UP000238413"/>
    </source>
</evidence>
<dbReference type="Pfam" id="PF01590">
    <property type="entry name" value="GAF"/>
    <property type="match status" value="1"/>
</dbReference>
<protein>
    <submittedName>
        <fullName evidence="2">Diguanylate cyclase</fullName>
    </submittedName>
</protein>
<dbReference type="InterPro" id="IPR003018">
    <property type="entry name" value="GAF"/>
</dbReference>
<dbReference type="Gene3D" id="3.30.450.40">
    <property type="match status" value="1"/>
</dbReference>
<accession>A0ABM6SN54</accession>
<name>A0ABM6SN54_9ACTN</name>
<reference evidence="2 3" key="1">
    <citation type="submission" date="2018-02" db="EMBL/GenBank/DDBJ databases">
        <title>Complete genome sequence of Streptomyces dengpaensis, the producer of angucyclines.</title>
        <authorList>
            <person name="Yumei L."/>
        </authorList>
    </citation>
    <scope>NUCLEOTIDE SEQUENCE [LARGE SCALE GENOMIC DNA]</scope>
    <source>
        <strain evidence="2 3">XZHG99</strain>
    </source>
</reference>
<evidence type="ECO:0000313" key="2">
    <source>
        <dbReference type="EMBL" id="AVH55876.1"/>
    </source>
</evidence>
<keyword evidence="3" id="KW-1185">Reference proteome</keyword>